<dbReference type="Proteomes" id="UP001223520">
    <property type="component" value="Chromosome"/>
</dbReference>
<dbReference type="SUPFAM" id="SSF51246">
    <property type="entry name" value="Rudiment single hybrid motif"/>
    <property type="match status" value="1"/>
</dbReference>
<dbReference type="PROSITE" id="PS51010">
    <property type="entry name" value="CYTF"/>
    <property type="match status" value="1"/>
</dbReference>
<comment type="similarity">
    <text evidence="3 17">Belongs to the cytochrome f family.</text>
</comment>
<feature type="domain" description="Cytochrome f large" evidence="19">
    <location>
        <begin position="45"/>
        <end position="200"/>
    </location>
</feature>
<protein>
    <recommendedName>
        <fullName evidence="4 17">Cytochrome f</fullName>
    </recommendedName>
</protein>
<gene>
    <name evidence="17 20" type="primary">petA</name>
    <name evidence="20" type="ORF">QI031_07135</name>
</gene>
<keyword evidence="8 17" id="KW-0812">Transmembrane</keyword>
<dbReference type="Pfam" id="PF16639">
    <property type="entry name" value="Apocytochr_F_N"/>
    <property type="match status" value="1"/>
</dbReference>
<keyword evidence="11 17" id="KW-0249">Electron transport</keyword>
<feature type="binding site" description="covalent" evidence="17 18">
    <location>
        <position position="66"/>
    </location>
    <ligand>
        <name>heme</name>
        <dbReference type="ChEBI" id="CHEBI:30413"/>
    </ligand>
</feature>
<dbReference type="GO" id="GO:0009055">
    <property type="term" value="F:electron transfer activity"/>
    <property type="evidence" value="ECO:0007669"/>
    <property type="project" value="UniProtKB-UniRule"/>
</dbReference>
<evidence type="ECO:0000256" key="1">
    <source>
        <dbReference type="ARBA" id="ARBA00003068"/>
    </source>
</evidence>
<dbReference type="NCBIfam" id="NF002736">
    <property type="entry name" value="PRK02693.1"/>
    <property type="match status" value="1"/>
</dbReference>
<dbReference type="Gene3D" id="2.60.40.830">
    <property type="entry name" value="Cytochrome f large domain"/>
    <property type="match status" value="1"/>
</dbReference>
<dbReference type="PANTHER" id="PTHR33288:SF10">
    <property type="entry name" value="CYTOCHROME F"/>
    <property type="match status" value="1"/>
</dbReference>
<evidence type="ECO:0000256" key="9">
    <source>
        <dbReference type="ARBA" id="ARBA00022723"/>
    </source>
</evidence>
<dbReference type="GO" id="GO:0005506">
    <property type="term" value="F:iron ion binding"/>
    <property type="evidence" value="ECO:0007669"/>
    <property type="project" value="InterPro"/>
</dbReference>
<dbReference type="SUPFAM" id="SSF49441">
    <property type="entry name" value="Cytochrome f, large domain"/>
    <property type="match status" value="1"/>
</dbReference>
<evidence type="ECO:0000256" key="12">
    <source>
        <dbReference type="ARBA" id="ARBA00022989"/>
    </source>
</evidence>
<keyword evidence="5 17" id="KW-0813">Transport</keyword>
<evidence type="ECO:0000256" key="6">
    <source>
        <dbReference type="ARBA" id="ARBA00022531"/>
    </source>
</evidence>
<dbReference type="FunFam" id="1.20.5.700:FF:000001">
    <property type="entry name" value="Cytochrome f"/>
    <property type="match status" value="1"/>
</dbReference>
<keyword evidence="9 17" id="KW-0479">Metal-binding</keyword>
<evidence type="ECO:0000313" key="21">
    <source>
        <dbReference type="Proteomes" id="UP001223520"/>
    </source>
</evidence>
<evidence type="ECO:0000256" key="15">
    <source>
        <dbReference type="ARBA" id="ARBA00023136"/>
    </source>
</evidence>
<dbReference type="Gene3D" id="1.20.5.700">
    <property type="entry name" value="Single helix bin"/>
    <property type="match status" value="1"/>
</dbReference>
<keyword evidence="13 17" id="KW-0408">Iron</keyword>
<dbReference type="GO" id="GO:0015979">
    <property type="term" value="P:photosynthesis"/>
    <property type="evidence" value="ECO:0007669"/>
    <property type="project" value="UniProtKB-UniRule"/>
</dbReference>
<evidence type="ECO:0000256" key="17">
    <source>
        <dbReference type="HAMAP-Rule" id="MF_00610"/>
    </source>
</evidence>
<dbReference type="GO" id="GO:0020037">
    <property type="term" value="F:heme binding"/>
    <property type="evidence" value="ECO:0007669"/>
    <property type="project" value="InterPro"/>
</dbReference>
<evidence type="ECO:0000256" key="14">
    <source>
        <dbReference type="ARBA" id="ARBA00023078"/>
    </source>
</evidence>
<dbReference type="Pfam" id="PF01333">
    <property type="entry name" value="Apocytochr_F_C"/>
    <property type="match status" value="1"/>
</dbReference>
<dbReference type="PANTHER" id="PTHR33288">
    <property type="match status" value="1"/>
</dbReference>
<feature type="transmembrane region" description="Helical" evidence="17">
    <location>
        <begin position="299"/>
        <end position="318"/>
    </location>
</feature>
<evidence type="ECO:0000256" key="10">
    <source>
        <dbReference type="ARBA" id="ARBA00022729"/>
    </source>
</evidence>
<evidence type="ECO:0000256" key="4">
    <source>
        <dbReference type="ARBA" id="ARBA00013528"/>
    </source>
</evidence>
<dbReference type="KEGG" id="hbq:QI031_07135"/>
<dbReference type="InterPro" id="IPR024058">
    <property type="entry name" value="Cyt-f_TM"/>
</dbReference>
<dbReference type="AlphaFoldDB" id="A0AAJ6PAU6"/>
<sequence length="333" mass="35714">MRNACSIASLTRSAKAIVKTLLIAIATVTFFFTSDLILPQSAAAYPFWAQQTYPETPREPTGRIVCANCHLAAKPAEVEVPQAVLPDTVFKAVVKIPYDTNVQQVGADGSLVGLNVGAVLMLPDGFKIAPEDRISEELKEEVGDTYFQNYSEDKENVVIVGPLPGEQYQEIVFPVLSPNPATDKNIHFGKYAVHLGANRGRGQVYPTGEKSNNSVYSASAAGTISKIAKDEDADGNVKYTVNIKTESGEVVADTIPLGPELIVSEGQAVNAGDALTNNPNVGGFGQQDAEIVLQDASRVGWMVAFVALVMLAQVMLVLKKKQVEKVQAAEMNF</sequence>
<evidence type="ECO:0000256" key="11">
    <source>
        <dbReference type="ARBA" id="ARBA00022982"/>
    </source>
</evidence>
<evidence type="ECO:0000259" key="19">
    <source>
        <dbReference type="Pfam" id="PF16639"/>
    </source>
</evidence>
<keyword evidence="21" id="KW-1185">Reference proteome</keyword>
<proteinExistence type="inferred from homology"/>
<dbReference type="SUPFAM" id="SSF103431">
    <property type="entry name" value="Cytochrome f subunit of the cytochrome b6f complex, transmembrane anchor"/>
    <property type="match status" value="1"/>
</dbReference>
<dbReference type="Gene3D" id="2.40.50.100">
    <property type="match status" value="1"/>
</dbReference>
<dbReference type="InterPro" id="IPR024094">
    <property type="entry name" value="Cyt_f_lg_dom"/>
</dbReference>
<dbReference type="RefSeq" id="WP_281484493.1">
    <property type="nucleotide sequence ID" value="NZ_CP124543.1"/>
</dbReference>
<evidence type="ECO:0000256" key="13">
    <source>
        <dbReference type="ARBA" id="ARBA00023004"/>
    </source>
</evidence>
<dbReference type="HAMAP" id="MF_00610">
    <property type="entry name" value="Cytb6_f_cytF"/>
    <property type="match status" value="1"/>
</dbReference>
<name>A0AAJ6PAU6_9CYAN</name>
<feature type="binding site" description="axial binding residue" evidence="17 18">
    <location>
        <position position="70"/>
    </location>
    <ligand>
        <name>heme</name>
        <dbReference type="ChEBI" id="CHEBI:30413"/>
    </ligand>
    <ligandPart>
        <name>Fe</name>
        <dbReference type="ChEBI" id="CHEBI:18248"/>
    </ligandPart>
</feature>
<keyword evidence="14 17" id="KW-0793">Thylakoid</keyword>
<keyword evidence="6 17" id="KW-0602">Photosynthesis</keyword>
<evidence type="ECO:0000256" key="8">
    <source>
        <dbReference type="ARBA" id="ARBA00022692"/>
    </source>
</evidence>
<dbReference type="InterPro" id="IPR011054">
    <property type="entry name" value="Rudment_hybrid_motif"/>
</dbReference>
<comment type="cofactor">
    <cofactor evidence="17 18">
        <name>heme</name>
        <dbReference type="ChEBI" id="CHEBI:30413"/>
    </cofactor>
    <text evidence="17 18">Binds 1 heme group covalently.</text>
</comment>
<evidence type="ECO:0000313" key="20">
    <source>
        <dbReference type="EMBL" id="WGV27254.1"/>
    </source>
</evidence>
<keyword evidence="10 17" id="KW-0732">Signal</keyword>
<reference evidence="20 21" key="1">
    <citation type="journal article" date="2023" name="Limnol Oceanogr Lett">
        <title>Environmental adaptations by the intertidal Antarctic cyanobacterium Halotia branconii CENA392 as revealed using long-read genome sequencing.</title>
        <authorList>
            <person name="Dextro R.B."/>
            <person name="Delbaje E."/>
            <person name="Freitas P.N.N."/>
            <person name="Geraldes V."/>
            <person name="Pinto E."/>
            <person name="Long P.F."/>
            <person name="Fiore M.F."/>
        </authorList>
    </citation>
    <scope>NUCLEOTIDE SEQUENCE [LARGE SCALE GENOMIC DNA]</scope>
    <source>
        <strain evidence="20 21">CENA392</strain>
    </source>
</reference>
<keyword evidence="15 17" id="KW-0472">Membrane</keyword>
<evidence type="ECO:0000256" key="2">
    <source>
        <dbReference type="ARBA" id="ARBA00004376"/>
    </source>
</evidence>
<evidence type="ECO:0000256" key="16">
    <source>
        <dbReference type="ARBA" id="ARBA00025834"/>
    </source>
</evidence>
<evidence type="ECO:0000256" key="5">
    <source>
        <dbReference type="ARBA" id="ARBA00022448"/>
    </source>
</evidence>
<feature type="binding site" description="covalent" evidence="17 18">
    <location>
        <position position="69"/>
    </location>
    <ligand>
        <name>heme</name>
        <dbReference type="ChEBI" id="CHEBI:30413"/>
    </ligand>
</feature>
<evidence type="ECO:0000256" key="7">
    <source>
        <dbReference type="ARBA" id="ARBA00022617"/>
    </source>
</evidence>
<keyword evidence="12 17" id="KW-1133">Transmembrane helix</keyword>
<comment type="function">
    <text evidence="1 17">Component of the cytochrome b6-f complex, which mediates electron transfer between photosystem II (PSII) and photosystem I (PSI), cyclic electron flow around PSI, and state transitions.</text>
</comment>
<dbReference type="InterPro" id="IPR036826">
    <property type="entry name" value="Cyt_f_lg_dom_sf"/>
</dbReference>
<dbReference type="PRINTS" id="PR00610">
    <property type="entry name" value="CYTOCHROMEF"/>
</dbReference>
<comment type="subcellular location">
    <subcellularLocation>
        <location evidence="2 17">Cellular thylakoid membrane</location>
        <topology evidence="2 17">Single-pass membrane protein</topology>
    </subcellularLocation>
</comment>
<dbReference type="FunFam" id="2.60.40.830:FF:000001">
    <property type="entry name" value="Cytochrome f"/>
    <property type="match status" value="1"/>
</dbReference>
<organism evidence="20 21">
    <name type="scientific">Halotia branconii CENA392</name>
    <dbReference type="NCBI Taxonomy" id="1539056"/>
    <lineage>
        <taxon>Bacteria</taxon>
        <taxon>Bacillati</taxon>
        <taxon>Cyanobacteriota</taxon>
        <taxon>Cyanophyceae</taxon>
        <taxon>Nostocales</taxon>
        <taxon>Nodulariaceae</taxon>
        <taxon>Halotia</taxon>
    </lineage>
</organism>
<accession>A0AAJ6PAU6</accession>
<comment type="subunit">
    <text evidence="16 17">The 4 large subunits of the cytochrome b6-f complex are cytochrome b6, subunit IV (17 kDa polypeptide, PetD), cytochrome f and the Rieske protein, while the 4 small subunits are PetG, PetL, PetM and PetN. The complex functions as a dimer.</text>
</comment>
<feature type="binding site" description="axial binding residue" evidence="17 18">
    <location>
        <position position="45"/>
    </location>
    <ligand>
        <name>heme</name>
        <dbReference type="ChEBI" id="CHEBI:30413"/>
    </ligand>
    <ligandPart>
        <name>Fe</name>
        <dbReference type="ChEBI" id="CHEBI:18248"/>
    </ligandPart>
</feature>
<evidence type="ECO:0000256" key="18">
    <source>
        <dbReference type="PIRSR" id="PIRSR602325-50"/>
    </source>
</evidence>
<evidence type="ECO:0000256" key="3">
    <source>
        <dbReference type="ARBA" id="ARBA00008923"/>
    </source>
</evidence>
<keyword evidence="7 17" id="KW-0349">Heme</keyword>
<dbReference type="EMBL" id="CP124543">
    <property type="protein sequence ID" value="WGV27254.1"/>
    <property type="molecule type" value="Genomic_DNA"/>
</dbReference>
<dbReference type="GO" id="GO:0031676">
    <property type="term" value="C:plasma membrane-derived thylakoid membrane"/>
    <property type="evidence" value="ECO:0007669"/>
    <property type="project" value="UniProtKB-SubCell"/>
</dbReference>
<dbReference type="InterPro" id="IPR002325">
    <property type="entry name" value="Cyt_f"/>
</dbReference>